<protein>
    <recommendedName>
        <fullName evidence="2">Fibronectin type-III domain-containing protein</fullName>
    </recommendedName>
</protein>
<evidence type="ECO:0000259" key="2">
    <source>
        <dbReference type="PROSITE" id="PS50853"/>
    </source>
</evidence>
<proteinExistence type="predicted"/>
<dbReference type="InterPro" id="IPR003961">
    <property type="entry name" value="FN3_dom"/>
</dbReference>
<dbReference type="InterPro" id="IPR036116">
    <property type="entry name" value="FN3_sf"/>
</dbReference>
<dbReference type="Gene3D" id="2.60.40.10">
    <property type="entry name" value="Immunoglobulins"/>
    <property type="match status" value="1"/>
</dbReference>
<dbReference type="Proteomes" id="UP001233999">
    <property type="component" value="Unassembled WGS sequence"/>
</dbReference>
<comment type="caution">
    <text evidence="3">The sequence shown here is derived from an EMBL/GenBank/DDBJ whole genome shotgun (WGS) entry which is preliminary data.</text>
</comment>
<dbReference type="PANTHER" id="PTHR24043:SF8">
    <property type="entry name" value="EGF-LIKE DOMAIN-CONTAINING PROTEIN"/>
    <property type="match status" value="1"/>
</dbReference>
<feature type="non-terminal residue" evidence="3">
    <location>
        <position position="179"/>
    </location>
</feature>
<dbReference type="PANTHER" id="PTHR24043">
    <property type="entry name" value="SCAVENGER RECEPTOR CLASS F"/>
    <property type="match status" value="1"/>
</dbReference>
<reference evidence="3" key="1">
    <citation type="journal article" date="2023" name="IScience">
        <title>Live-bearing cockroach genome reveals convergent evolutionary mechanisms linked to viviparity in insects and beyond.</title>
        <authorList>
            <person name="Fouks B."/>
            <person name="Harrison M.C."/>
            <person name="Mikhailova A.A."/>
            <person name="Marchal E."/>
            <person name="English S."/>
            <person name="Carruthers M."/>
            <person name="Jennings E.C."/>
            <person name="Chiamaka E.L."/>
            <person name="Frigard R.A."/>
            <person name="Pippel M."/>
            <person name="Attardo G.M."/>
            <person name="Benoit J.B."/>
            <person name="Bornberg-Bauer E."/>
            <person name="Tobe S.S."/>
        </authorList>
    </citation>
    <scope>NUCLEOTIDE SEQUENCE</scope>
    <source>
        <strain evidence="3">Stay&amp;Tobe</strain>
    </source>
</reference>
<dbReference type="EMBL" id="JASPKZ010006848">
    <property type="protein sequence ID" value="KAJ9586729.1"/>
    <property type="molecule type" value="Genomic_DNA"/>
</dbReference>
<dbReference type="AlphaFoldDB" id="A0AAD7ZTT2"/>
<dbReference type="PROSITE" id="PS50853">
    <property type="entry name" value="FN3"/>
    <property type="match status" value="1"/>
</dbReference>
<feature type="domain" description="Fibronectin type-III" evidence="2">
    <location>
        <begin position="75"/>
        <end position="179"/>
    </location>
</feature>
<dbReference type="Gene3D" id="2.170.300.10">
    <property type="entry name" value="Tie2 ligand-binding domain superfamily"/>
    <property type="match status" value="1"/>
</dbReference>
<dbReference type="CDD" id="cd00063">
    <property type="entry name" value="FN3"/>
    <property type="match status" value="1"/>
</dbReference>
<dbReference type="GO" id="GO:0005044">
    <property type="term" value="F:scavenger receptor activity"/>
    <property type="evidence" value="ECO:0007669"/>
    <property type="project" value="InterPro"/>
</dbReference>
<dbReference type="Pfam" id="PF00041">
    <property type="entry name" value="fn3"/>
    <property type="match status" value="1"/>
</dbReference>
<accession>A0AAD7ZTT2</accession>
<reference evidence="3" key="2">
    <citation type="submission" date="2023-05" db="EMBL/GenBank/DDBJ databases">
        <authorList>
            <person name="Fouks B."/>
        </authorList>
    </citation>
    <scope>NUCLEOTIDE SEQUENCE</scope>
    <source>
        <strain evidence="3">Stay&amp;Tobe</strain>
        <tissue evidence="3">Testes</tissue>
    </source>
</reference>
<sequence>MEMKLCRPKIGCSCAPGLKGILCDKECSEGKYGAGCRQKCGHCIDYTCDPYSGHCVTGCQEGYYPPYCQKSYKYLNTAPDVTSVDYDKLLVTFSTEPGVMSGNGNPAFYQLQIKDAENGPNTWKELEPISLPAAQNVSVNITDLKPGTSYKVRVVLLDIDGNSYQDVNIPVVNVYTKCI</sequence>
<keyword evidence="1" id="KW-0245">EGF-like domain</keyword>
<evidence type="ECO:0000313" key="3">
    <source>
        <dbReference type="EMBL" id="KAJ9586729.1"/>
    </source>
</evidence>
<evidence type="ECO:0000313" key="4">
    <source>
        <dbReference type="Proteomes" id="UP001233999"/>
    </source>
</evidence>
<name>A0AAD7ZTT2_DIPPU</name>
<organism evidence="3 4">
    <name type="scientific">Diploptera punctata</name>
    <name type="common">Pacific beetle cockroach</name>
    <dbReference type="NCBI Taxonomy" id="6984"/>
    <lineage>
        <taxon>Eukaryota</taxon>
        <taxon>Metazoa</taxon>
        <taxon>Ecdysozoa</taxon>
        <taxon>Arthropoda</taxon>
        <taxon>Hexapoda</taxon>
        <taxon>Insecta</taxon>
        <taxon>Pterygota</taxon>
        <taxon>Neoptera</taxon>
        <taxon>Polyneoptera</taxon>
        <taxon>Dictyoptera</taxon>
        <taxon>Blattodea</taxon>
        <taxon>Blaberoidea</taxon>
        <taxon>Blaberidae</taxon>
        <taxon>Diplopterinae</taxon>
        <taxon>Diploptera</taxon>
    </lineage>
</organism>
<dbReference type="InterPro" id="IPR042635">
    <property type="entry name" value="MEGF10/SREC1/2-like"/>
</dbReference>
<keyword evidence="4" id="KW-1185">Reference proteome</keyword>
<gene>
    <name evidence="3" type="ORF">L9F63_019667</name>
</gene>
<dbReference type="InterPro" id="IPR013783">
    <property type="entry name" value="Ig-like_fold"/>
</dbReference>
<evidence type="ECO:0000256" key="1">
    <source>
        <dbReference type="ARBA" id="ARBA00022536"/>
    </source>
</evidence>
<dbReference type="SUPFAM" id="SSF49265">
    <property type="entry name" value="Fibronectin type III"/>
    <property type="match status" value="1"/>
</dbReference>